<dbReference type="Proteomes" id="UP001626536">
    <property type="component" value="Chromosome"/>
</dbReference>
<dbReference type="EMBL" id="CP136862">
    <property type="protein sequence ID" value="WOJ90807.1"/>
    <property type="molecule type" value="Genomic_DNA"/>
</dbReference>
<protein>
    <submittedName>
        <fullName evidence="1">Uncharacterized protein</fullName>
    </submittedName>
</protein>
<evidence type="ECO:0000313" key="1">
    <source>
        <dbReference type="EMBL" id="WOJ90807.1"/>
    </source>
</evidence>
<keyword evidence="2" id="KW-1185">Reference proteome</keyword>
<evidence type="ECO:0000313" key="2">
    <source>
        <dbReference type="Proteomes" id="UP001626536"/>
    </source>
</evidence>
<dbReference type="RefSeq" id="WP_407340393.1">
    <property type="nucleotide sequence ID" value="NZ_CP136862.1"/>
</dbReference>
<name>A0ABZ0HU60_9HYPH</name>
<reference evidence="1 2" key="1">
    <citation type="submission" date="2023-10" db="EMBL/GenBank/DDBJ databases">
        <title>Novel methanotroph of the genus Methylocapsa from a subarctic wetland.</title>
        <authorList>
            <person name="Belova S.E."/>
            <person name="Oshkin I.Y."/>
            <person name="Miroshnikov K."/>
            <person name="Dedysh S.N."/>
        </authorList>
    </citation>
    <scope>NUCLEOTIDE SEQUENCE [LARGE SCALE GENOMIC DNA]</scope>
    <source>
        <strain evidence="1 2">RX1</strain>
    </source>
</reference>
<gene>
    <name evidence="1" type="ORF">RZS28_05845</name>
</gene>
<organism evidence="1 2">
    <name type="scientific">Methylocapsa polymorpha</name>
    <dbReference type="NCBI Taxonomy" id="3080828"/>
    <lineage>
        <taxon>Bacteria</taxon>
        <taxon>Pseudomonadati</taxon>
        <taxon>Pseudomonadota</taxon>
        <taxon>Alphaproteobacteria</taxon>
        <taxon>Hyphomicrobiales</taxon>
        <taxon>Beijerinckiaceae</taxon>
        <taxon>Methylocapsa</taxon>
    </lineage>
</organism>
<sequence>MGSHKRPGAQIAAIHADAPAENLFFAQFRYWMAGYASRDIFCWDFAWDALLRFVSEDSAKVLYSEFHLLTRTLNEQAKRTIEWRPDVCRCLLRDEYLALCLVAASQRNDLEREFSAAADLLGTDQVHVLIMTSRSLAQALKVRRFVLSSIKPAPELATAPHGGHAHTLQ</sequence>
<accession>A0ABZ0HU60</accession>
<proteinExistence type="predicted"/>